<dbReference type="PANTHER" id="PTHR24559">
    <property type="entry name" value="TRANSPOSON TY3-I GAG-POL POLYPROTEIN"/>
    <property type="match status" value="1"/>
</dbReference>
<dbReference type="Gramene" id="TuG1812S0001510400.01.T01">
    <property type="protein sequence ID" value="TuG1812S0001510400.01.T01.s_cds38499"/>
    <property type="gene ID" value="TuG1812S0001510400.01"/>
</dbReference>
<keyword evidence="7" id="KW-0695">RNA-directed DNA polymerase</keyword>
<reference evidence="10" key="1">
    <citation type="journal article" date="2013" name="Nature">
        <title>Draft genome of the wheat A-genome progenitor Triticum urartu.</title>
        <authorList>
            <person name="Ling H.Q."/>
            <person name="Zhao S."/>
            <person name="Liu D."/>
            <person name="Wang J."/>
            <person name="Sun H."/>
            <person name="Zhang C."/>
            <person name="Fan H."/>
            <person name="Li D."/>
            <person name="Dong L."/>
            <person name="Tao Y."/>
            <person name="Gao C."/>
            <person name="Wu H."/>
            <person name="Li Y."/>
            <person name="Cui Y."/>
            <person name="Guo X."/>
            <person name="Zheng S."/>
            <person name="Wang B."/>
            <person name="Yu K."/>
            <person name="Liang Q."/>
            <person name="Yang W."/>
            <person name="Lou X."/>
            <person name="Chen J."/>
            <person name="Feng M."/>
            <person name="Jian J."/>
            <person name="Zhang X."/>
            <person name="Luo G."/>
            <person name="Jiang Y."/>
            <person name="Liu J."/>
            <person name="Wang Z."/>
            <person name="Sha Y."/>
            <person name="Zhang B."/>
            <person name="Wu H."/>
            <person name="Tang D."/>
            <person name="Shen Q."/>
            <person name="Xue P."/>
            <person name="Zou S."/>
            <person name="Wang X."/>
            <person name="Liu X."/>
            <person name="Wang F."/>
            <person name="Yang Y."/>
            <person name="An X."/>
            <person name="Dong Z."/>
            <person name="Zhang K."/>
            <person name="Zhang X."/>
            <person name="Luo M.C."/>
            <person name="Dvorak J."/>
            <person name="Tong Y."/>
            <person name="Wang J."/>
            <person name="Yang H."/>
            <person name="Li Z."/>
            <person name="Wang D."/>
            <person name="Zhang A."/>
            <person name="Wang J."/>
        </authorList>
    </citation>
    <scope>NUCLEOTIDE SEQUENCE</scope>
    <source>
        <strain evidence="10">cv. G1812</strain>
    </source>
</reference>
<keyword evidence="10" id="KW-1185">Reference proteome</keyword>
<dbReference type="Pfam" id="PF00078">
    <property type="entry name" value="RVT_1"/>
    <property type="match status" value="1"/>
</dbReference>
<keyword evidence="3" id="KW-0548">Nucleotidyltransferase</keyword>
<keyword evidence="4" id="KW-0540">Nuclease</keyword>
<evidence type="ECO:0000259" key="8">
    <source>
        <dbReference type="PROSITE" id="PS50878"/>
    </source>
</evidence>
<sequence length="330" mass="37849">MKTVSPVQLDFEEMEVQVTLKSGEKKIFKDESLPSEPVQEMDSMEHLSDDTICGAVLLLNRIALTEHEDTVVPPPVQELLGQYKDIFGTPTDLPPKRNVDHAIPFEPGAKVINQRPYRLPYHQKEVMENIIQEMIKNKVIRDSSSPYSSPAILVKKKDLSWGLCNDFRKVNTQTIKNKYPIPVIEDLLDELHGATVFTKLDLRSGYHQIRMKEEDIEKTAFSTHCGHYEYLVMPFGLTNAPATFQMLMNTILAKYLRKFVLVFFDDILVFSKNMKEHIIHLQQVFETLKEHHLYIKASKCVFAQPQVEYLGHVIRADGVATDPVKIQAVQ</sequence>
<evidence type="ECO:0000256" key="3">
    <source>
        <dbReference type="ARBA" id="ARBA00022695"/>
    </source>
</evidence>
<dbReference type="AlphaFoldDB" id="A0A8R7RBY6"/>
<dbReference type="PANTHER" id="PTHR24559:SF450">
    <property type="entry name" value="RNA-DIRECTED DNA POLYMERASE HOMOLOG"/>
    <property type="match status" value="1"/>
</dbReference>
<dbReference type="Proteomes" id="UP000015106">
    <property type="component" value="Unassembled WGS sequence"/>
</dbReference>
<keyword evidence="2" id="KW-0808">Transferase</keyword>
<keyword evidence="1" id="KW-0645">Protease</keyword>
<evidence type="ECO:0000313" key="9">
    <source>
        <dbReference type="EnsemblPlants" id="TuG1812S0001510400.01.T01.s_cds38499"/>
    </source>
</evidence>
<evidence type="ECO:0000256" key="2">
    <source>
        <dbReference type="ARBA" id="ARBA00022679"/>
    </source>
</evidence>
<keyword evidence="5" id="KW-0255">Endonuclease</keyword>
<evidence type="ECO:0000256" key="7">
    <source>
        <dbReference type="ARBA" id="ARBA00022918"/>
    </source>
</evidence>
<dbReference type="CDD" id="cd01647">
    <property type="entry name" value="RT_LTR"/>
    <property type="match status" value="1"/>
</dbReference>
<organism evidence="9 10">
    <name type="scientific">Triticum urartu</name>
    <name type="common">Red wild einkorn</name>
    <name type="synonym">Crithodium urartu</name>
    <dbReference type="NCBI Taxonomy" id="4572"/>
    <lineage>
        <taxon>Eukaryota</taxon>
        <taxon>Viridiplantae</taxon>
        <taxon>Streptophyta</taxon>
        <taxon>Embryophyta</taxon>
        <taxon>Tracheophyta</taxon>
        <taxon>Spermatophyta</taxon>
        <taxon>Magnoliopsida</taxon>
        <taxon>Liliopsida</taxon>
        <taxon>Poales</taxon>
        <taxon>Poaceae</taxon>
        <taxon>BOP clade</taxon>
        <taxon>Pooideae</taxon>
        <taxon>Triticodae</taxon>
        <taxon>Triticeae</taxon>
        <taxon>Triticinae</taxon>
        <taxon>Triticum</taxon>
    </lineage>
</organism>
<protein>
    <recommendedName>
        <fullName evidence="8">Reverse transcriptase domain-containing protein</fullName>
    </recommendedName>
</protein>
<dbReference type="InterPro" id="IPR000477">
    <property type="entry name" value="RT_dom"/>
</dbReference>
<dbReference type="Gene3D" id="3.10.10.10">
    <property type="entry name" value="HIV Type 1 Reverse Transcriptase, subunit A, domain 1"/>
    <property type="match status" value="1"/>
</dbReference>
<dbReference type="EnsemblPlants" id="TuG1812S0001510400.01.T01">
    <property type="protein sequence ID" value="TuG1812S0001510400.01.T01.s_cds38499"/>
    <property type="gene ID" value="TuG1812S0001510400.01"/>
</dbReference>
<evidence type="ECO:0000256" key="5">
    <source>
        <dbReference type="ARBA" id="ARBA00022759"/>
    </source>
</evidence>
<dbReference type="GO" id="GO:0006508">
    <property type="term" value="P:proteolysis"/>
    <property type="evidence" value="ECO:0007669"/>
    <property type="project" value="UniProtKB-KW"/>
</dbReference>
<reference evidence="9" key="2">
    <citation type="submission" date="2022-06" db="UniProtKB">
        <authorList>
            <consortium name="EnsemblPlants"/>
        </authorList>
    </citation>
    <scope>IDENTIFICATION</scope>
</reference>
<dbReference type="PROSITE" id="PS50878">
    <property type="entry name" value="RT_POL"/>
    <property type="match status" value="1"/>
</dbReference>
<dbReference type="GO" id="GO:0008233">
    <property type="term" value="F:peptidase activity"/>
    <property type="evidence" value="ECO:0007669"/>
    <property type="project" value="UniProtKB-KW"/>
</dbReference>
<dbReference type="FunFam" id="3.10.10.10:FF:000007">
    <property type="entry name" value="Retrovirus-related Pol polyprotein from transposon 17.6-like Protein"/>
    <property type="match status" value="1"/>
</dbReference>
<evidence type="ECO:0000313" key="10">
    <source>
        <dbReference type="Proteomes" id="UP000015106"/>
    </source>
</evidence>
<dbReference type="GO" id="GO:0003964">
    <property type="term" value="F:RNA-directed DNA polymerase activity"/>
    <property type="evidence" value="ECO:0007669"/>
    <property type="project" value="UniProtKB-KW"/>
</dbReference>
<accession>A0A8R7RBY6</accession>
<dbReference type="SUPFAM" id="SSF56672">
    <property type="entry name" value="DNA/RNA polymerases"/>
    <property type="match status" value="1"/>
</dbReference>
<proteinExistence type="predicted"/>
<keyword evidence="6" id="KW-0378">Hydrolase</keyword>
<name>A0A8R7RBY6_TRIUA</name>
<dbReference type="GO" id="GO:0004519">
    <property type="term" value="F:endonuclease activity"/>
    <property type="evidence" value="ECO:0007669"/>
    <property type="project" value="UniProtKB-KW"/>
</dbReference>
<feature type="domain" description="Reverse transcriptase" evidence="8">
    <location>
        <begin position="135"/>
        <end position="314"/>
    </location>
</feature>
<dbReference type="Gene3D" id="3.30.70.270">
    <property type="match status" value="1"/>
</dbReference>
<evidence type="ECO:0000256" key="4">
    <source>
        <dbReference type="ARBA" id="ARBA00022722"/>
    </source>
</evidence>
<evidence type="ECO:0000256" key="1">
    <source>
        <dbReference type="ARBA" id="ARBA00022670"/>
    </source>
</evidence>
<dbReference type="InterPro" id="IPR043502">
    <property type="entry name" value="DNA/RNA_pol_sf"/>
</dbReference>
<evidence type="ECO:0000256" key="6">
    <source>
        <dbReference type="ARBA" id="ARBA00022801"/>
    </source>
</evidence>
<dbReference type="InterPro" id="IPR043128">
    <property type="entry name" value="Rev_trsase/Diguanyl_cyclase"/>
</dbReference>
<dbReference type="InterPro" id="IPR053134">
    <property type="entry name" value="RNA-dir_DNA_polymerase"/>
</dbReference>